<gene>
    <name evidence="2" type="ORF">Airi01_034880</name>
</gene>
<evidence type="ECO:0000313" key="3">
    <source>
        <dbReference type="Proteomes" id="UP001165135"/>
    </source>
</evidence>
<name>A0A9W6RFZ8_9ACTN</name>
<feature type="transmembrane region" description="Helical" evidence="1">
    <location>
        <begin position="59"/>
        <end position="82"/>
    </location>
</feature>
<keyword evidence="1" id="KW-0472">Membrane</keyword>
<reference evidence="2" key="1">
    <citation type="submission" date="2023-03" db="EMBL/GenBank/DDBJ databases">
        <title>Actinoallomurus iriomotensis NBRC 103681.</title>
        <authorList>
            <person name="Ichikawa N."/>
            <person name="Sato H."/>
            <person name="Tonouchi N."/>
        </authorList>
    </citation>
    <scope>NUCLEOTIDE SEQUENCE</scope>
    <source>
        <strain evidence="2">NBRC 103681</strain>
    </source>
</reference>
<proteinExistence type="predicted"/>
<accession>A0A9W6RFZ8</accession>
<comment type="caution">
    <text evidence="2">The sequence shown here is derived from an EMBL/GenBank/DDBJ whole genome shotgun (WGS) entry which is preliminary data.</text>
</comment>
<organism evidence="2 3">
    <name type="scientific">Actinoallomurus iriomotensis</name>
    <dbReference type="NCBI Taxonomy" id="478107"/>
    <lineage>
        <taxon>Bacteria</taxon>
        <taxon>Bacillati</taxon>
        <taxon>Actinomycetota</taxon>
        <taxon>Actinomycetes</taxon>
        <taxon>Streptosporangiales</taxon>
        <taxon>Thermomonosporaceae</taxon>
        <taxon>Actinoallomurus</taxon>
    </lineage>
</organism>
<keyword evidence="1" id="KW-0812">Transmembrane</keyword>
<evidence type="ECO:0000256" key="1">
    <source>
        <dbReference type="SAM" id="Phobius"/>
    </source>
</evidence>
<dbReference type="EMBL" id="BSTJ01000003">
    <property type="protein sequence ID" value="GLY75221.1"/>
    <property type="molecule type" value="Genomic_DNA"/>
</dbReference>
<keyword evidence="1" id="KW-1133">Transmembrane helix</keyword>
<evidence type="ECO:0000313" key="2">
    <source>
        <dbReference type="EMBL" id="GLY75221.1"/>
    </source>
</evidence>
<protein>
    <submittedName>
        <fullName evidence="2">Uncharacterized protein</fullName>
    </submittedName>
</protein>
<dbReference type="AlphaFoldDB" id="A0A9W6RFZ8"/>
<sequence length="138" mass="14470">MGYPPPPPGMMPPPDNEPVLLSIGDISVTPTSVIVPQGRFPVHGTTWTVQDSTQVTEGIPAVAIVLAILFFIFCLLGLLFLLMKEKRYAGFVTITVTGPGGLYHTVQFPAAQQTGAWATDMVGRARAIAASAPPPAGA</sequence>
<dbReference type="Proteomes" id="UP001165135">
    <property type="component" value="Unassembled WGS sequence"/>
</dbReference>